<dbReference type="InterPro" id="IPR001480">
    <property type="entry name" value="Bulb-type_lectin_dom"/>
</dbReference>
<comment type="caution">
    <text evidence="3">The sequence shown here is derived from an EMBL/GenBank/DDBJ whole genome shotgun (WGS) entry which is preliminary data.</text>
</comment>
<evidence type="ECO:0000313" key="4">
    <source>
        <dbReference type="Proteomes" id="UP000623608"/>
    </source>
</evidence>
<evidence type="ECO:0000313" key="3">
    <source>
        <dbReference type="EMBL" id="GIF18170.1"/>
    </source>
</evidence>
<organism evidence="3 4">
    <name type="scientific">Paractinoplanes tereljensis</name>
    <dbReference type="NCBI Taxonomy" id="571912"/>
    <lineage>
        <taxon>Bacteria</taxon>
        <taxon>Bacillati</taxon>
        <taxon>Actinomycetota</taxon>
        <taxon>Actinomycetes</taxon>
        <taxon>Micromonosporales</taxon>
        <taxon>Micromonosporaceae</taxon>
        <taxon>Paractinoplanes</taxon>
    </lineage>
</organism>
<dbReference type="Gene3D" id="2.90.10.10">
    <property type="entry name" value="Bulb-type lectin domain"/>
    <property type="match status" value="1"/>
</dbReference>
<dbReference type="PROSITE" id="PS50927">
    <property type="entry name" value="BULB_LECTIN"/>
    <property type="match status" value="1"/>
</dbReference>
<protein>
    <recommendedName>
        <fullName evidence="2">Bulb-type lectin domain-containing protein</fullName>
    </recommendedName>
</protein>
<proteinExistence type="predicted"/>
<dbReference type="Proteomes" id="UP000623608">
    <property type="component" value="Unassembled WGS sequence"/>
</dbReference>
<keyword evidence="1" id="KW-0812">Transmembrane</keyword>
<sequence>MRYLWRPRHSRDDDSPAINWIGIALGAAIILGLGALVFAVFRTDDDSPATPVTLPTLSVAVPGDYPSAPVSLLPSPAPSPSFPPVVVRTAQPPSPAAKSKAAPPVWEEKVIASTSTLTTGQSWSTNRLSLTVTAGGNLVLTDQGRTVWQTGTTTGVKLVMQNDGHLVLYDAANAGVFSSHTENNPGAVLILRADGNMVIALNGRTLFQTRTGD</sequence>
<dbReference type="AlphaFoldDB" id="A0A919TR95"/>
<reference evidence="3" key="1">
    <citation type="submission" date="2021-01" db="EMBL/GenBank/DDBJ databases">
        <title>Whole genome shotgun sequence of Actinoplanes tereljensis NBRC 105297.</title>
        <authorList>
            <person name="Komaki H."/>
            <person name="Tamura T."/>
        </authorList>
    </citation>
    <scope>NUCLEOTIDE SEQUENCE</scope>
    <source>
        <strain evidence="3">NBRC 105297</strain>
    </source>
</reference>
<accession>A0A919TR95</accession>
<evidence type="ECO:0000256" key="1">
    <source>
        <dbReference type="SAM" id="Phobius"/>
    </source>
</evidence>
<name>A0A919TR95_9ACTN</name>
<dbReference type="SMART" id="SM00108">
    <property type="entry name" value="B_lectin"/>
    <property type="match status" value="1"/>
</dbReference>
<keyword evidence="1" id="KW-0472">Membrane</keyword>
<evidence type="ECO:0000259" key="2">
    <source>
        <dbReference type="PROSITE" id="PS50927"/>
    </source>
</evidence>
<dbReference type="InterPro" id="IPR036426">
    <property type="entry name" value="Bulb-type_lectin_dom_sf"/>
</dbReference>
<feature type="transmembrane region" description="Helical" evidence="1">
    <location>
        <begin position="20"/>
        <end position="41"/>
    </location>
</feature>
<dbReference type="SUPFAM" id="SSF51110">
    <property type="entry name" value="alpha-D-mannose-specific plant lectins"/>
    <property type="match status" value="1"/>
</dbReference>
<gene>
    <name evidence="3" type="ORF">Ate02nite_09000</name>
</gene>
<keyword evidence="1" id="KW-1133">Transmembrane helix</keyword>
<feature type="domain" description="Bulb-type lectin" evidence="2">
    <location>
        <begin position="108"/>
        <end position="212"/>
    </location>
</feature>
<keyword evidence="4" id="KW-1185">Reference proteome</keyword>
<dbReference type="EMBL" id="BOMY01000005">
    <property type="protein sequence ID" value="GIF18170.1"/>
    <property type="molecule type" value="Genomic_DNA"/>
</dbReference>